<dbReference type="CDD" id="cd02440">
    <property type="entry name" value="AdoMet_MTases"/>
    <property type="match status" value="1"/>
</dbReference>
<feature type="domain" description="Methyltransferase type 11" evidence="1">
    <location>
        <begin position="67"/>
        <end position="134"/>
    </location>
</feature>
<name>A0A6I4IMQ3_9SPHI</name>
<evidence type="ECO:0000313" key="2">
    <source>
        <dbReference type="EMBL" id="QQL50259.1"/>
    </source>
</evidence>
<dbReference type="GO" id="GO:0032259">
    <property type="term" value="P:methylation"/>
    <property type="evidence" value="ECO:0007669"/>
    <property type="project" value="UniProtKB-KW"/>
</dbReference>
<dbReference type="GO" id="GO:0008757">
    <property type="term" value="F:S-adenosylmethionine-dependent methyltransferase activity"/>
    <property type="evidence" value="ECO:0007669"/>
    <property type="project" value="InterPro"/>
</dbReference>
<proteinExistence type="predicted"/>
<dbReference type="EMBL" id="CP066775">
    <property type="protein sequence ID" value="QQL50259.1"/>
    <property type="molecule type" value="Genomic_DNA"/>
</dbReference>
<keyword evidence="2" id="KW-0489">Methyltransferase</keyword>
<protein>
    <submittedName>
        <fullName evidence="2">Class I SAM-dependent methyltransferase</fullName>
    </submittedName>
</protein>
<sequence>MKEISLEAVAEKYNHLEIIWDEKDKWHTHTKAMINAFIKKVLITFDIKEWKILNAGSAGYSYDLEEKNILHVDIAAKRLENLKNSLVADIQKIPLRDQQFDLIICVGSVINYCDPPAVLKEFKRLLKTDGKMILEFENSYTLELIGKKSFNRKAVIVNSFYNGESEKVWFFSEKYILELAALYNFTLVETFRCHILSPLIYRIFKNEQFAAKFAKLDSILRDLPILNKFSSNTICLFTQC</sequence>
<accession>A0A6I4IMQ3</accession>
<keyword evidence="2" id="KW-0808">Transferase</keyword>
<dbReference type="RefSeq" id="WP_157522635.1">
    <property type="nucleotide sequence ID" value="NZ_CP066775.1"/>
</dbReference>
<organism evidence="2 3">
    <name type="scientific">Mucilaginibacter ginkgonis</name>
    <dbReference type="NCBI Taxonomy" id="2682091"/>
    <lineage>
        <taxon>Bacteria</taxon>
        <taxon>Pseudomonadati</taxon>
        <taxon>Bacteroidota</taxon>
        <taxon>Sphingobacteriia</taxon>
        <taxon>Sphingobacteriales</taxon>
        <taxon>Sphingobacteriaceae</taxon>
        <taxon>Mucilaginibacter</taxon>
    </lineage>
</organism>
<gene>
    <name evidence="2" type="ORF">GO620_002050</name>
</gene>
<evidence type="ECO:0000313" key="3">
    <source>
        <dbReference type="Proteomes" id="UP000429232"/>
    </source>
</evidence>
<evidence type="ECO:0000259" key="1">
    <source>
        <dbReference type="Pfam" id="PF08241"/>
    </source>
</evidence>
<dbReference type="Pfam" id="PF08241">
    <property type="entry name" value="Methyltransf_11"/>
    <property type="match status" value="1"/>
</dbReference>
<dbReference type="AlphaFoldDB" id="A0A6I4IMQ3"/>
<dbReference type="Gene3D" id="3.40.50.150">
    <property type="entry name" value="Vaccinia Virus protein VP39"/>
    <property type="match status" value="1"/>
</dbReference>
<dbReference type="KEGG" id="mgik:GO620_002050"/>
<dbReference type="InterPro" id="IPR013216">
    <property type="entry name" value="Methyltransf_11"/>
</dbReference>
<dbReference type="SUPFAM" id="SSF53335">
    <property type="entry name" value="S-adenosyl-L-methionine-dependent methyltransferases"/>
    <property type="match status" value="1"/>
</dbReference>
<reference evidence="2 3" key="1">
    <citation type="submission" date="2020-12" db="EMBL/GenBank/DDBJ databases">
        <title>HMF7856_wgs.fasta genome submission.</title>
        <authorList>
            <person name="Kang H."/>
            <person name="Kim H."/>
            <person name="Joh K."/>
        </authorList>
    </citation>
    <scope>NUCLEOTIDE SEQUENCE [LARGE SCALE GENOMIC DNA]</scope>
    <source>
        <strain evidence="2 3">HMF7856</strain>
    </source>
</reference>
<dbReference type="InterPro" id="IPR029063">
    <property type="entry name" value="SAM-dependent_MTases_sf"/>
</dbReference>
<dbReference type="Proteomes" id="UP000429232">
    <property type="component" value="Chromosome"/>
</dbReference>
<keyword evidence="3" id="KW-1185">Reference proteome</keyword>